<evidence type="ECO:0000313" key="2">
    <source>
        <dbReference type="EMBL" id="UZW75274.1"/>
    </source>
</evidence>
<feature type="domain" description="DUF6316" evidence="1">
    <location>
        <begin position="4"/>
        <end position="55"/>
    </location>
</feature>
<protein>
    <submittedName>
        <fullName evidence="2">DUF6316 family protein</fullName>
    </submittedName>
</protein>
<dbReference type="InterPro" id="IPR045630">
    <property type="entry name" value="DUF6316"/>
</dbReference>
<organism evidence="2 3">
    <name type="scientific">Alkalimarinus sediminis</name>
    <dbReference type="NCBI Taxonomy" id="1632866"/>
    <lineage>
        <taxon>Bacteria</taxon>
        <taxon>Pseudomonadati</taxon>
        <taxon>Pseudomonadota</taxon>
        <taxon>Gammaproteobacteria</taxon>
        <taxon>Alteromonadales</taxon>
        <taxon>Alteromonadaceae</taxon>
        <taxon>Alkalimarinus</taxon>
    </lineage>
</organism>
<gene>
    <name evidence="2" type="ORF">NNL22_01320</name>
</gene>
<name>A0A9E8KQ09_9ALTE</name>
<sequence>MVVRSGEKIKTWFRSDRFLCVNEQWFFVTRELTQEGPFDNREEARLELNLYIRHANESWSSPL</sequence>
<proteinExistence type="predicted"/>
<reference evidence="2" key="1">
    <citation type="submission" date="2022-07" db="EMBL/GenBank/DDBJ databases">
        <title>Alkalimarinus sp. nov., isolated from gut of a Alitta virens.</title>
        <authorList>
            <person name="Yang A.I."/>
            <person name="Shin N.-R."/>
        </authorList>
    </citation>
    <scope>NUCLEOTIDE SEQUENCE</scope>
    <source>
        <strain evidence="2">FA028</strain>
    </source>
</reference>
<dbReference type="Proteomes" id="UP001164472">
    <property type="component" value="Chromosome"/>
</dbReference>
<dbReference type="KEGG" id="asem:NNL22_01320"/>
<evidence type="ECO:0000259" key="1">
    <source>
        <dbReference type="Pfam" id="PF19837"/>
    </source>
</evidence>
<evidence type="ECO:0000313" key="3">
    <source>
        <dbReference type="Proteomes" id="UP001164472"/>
    </source>
</evidence>
<keyword evidence="3" id="KW-1185">Reference proteome</keyword>
<dbReference type="Pfam" id="PF19837">
    <property type="entry name" value="DUF6316"/>
    <property type="match status" value="1"/>
</dbReference>
<dbReference type="AlphaFoldDB" id="A0A9E8KQ09"/>
<accession>A0A9E8KQ09</accession>
<dbReference type="RefSeq" id="WP_251810880.1">
    <property type="nucleotide sequence ID" value="NZ_CP101527.1"/>
</dbReference>
<dbReference type="EMBL" id="CP101527">
    <property type="protein sequence ID" value="UZW75274.1"/>
    <property type="molecule type" value="Genomic_DNA"/>
</dbReference>